<proteinExistence type="predicted"/>
<feature type="domain" description="Type VII secretion system protein EssD-like" evidence="1">
    <location>
        <begin position="64"/>
        <end position="161"/>
    </location>
</feature>
<protein>
    <submittedName>
        <fullName evidence="2">DNA-entry nuclease</fullName>
    </submittedName>
</protein>
<dbReference type="Gene3D" id="3.40.570.10">
    <property type="entry name" value="Extracellular Endonuclease, subunit A"/>
    <property type="match status" value="1"/>
</dbReference>
<dbReference type="RefSeq" id="WP_183540752.1">
    <property type="nucleotide sequence ID" value="NZ_JACHHV010000030.1"/>
</dbReference>
<dbReference type="EMBL" id="JACHHV010000030">
    <property type="protein sequence ID" value="MBB5888571.1"/>
    <property type="molecule type" value="Genomic_DNA"/>
</dbReference>
<gene>
    <name evidence="2" type="ORF">HNQ37_001472</name>
</gene>
<evidence type="ECO:0000259" key="1">
    <source>
        <dbReference type="Pfam" id="PF13930"/>
    </source>
</evidence>
<comment type="caution">
    <text evidence="2">The sequence shown here is derived from an EMBL/GenBank/DDBJ whole genome shotgun (WGS) entry which is preliminary data.</text>
</comment>
<keyword evidence="3" id="KW-1185">Reference proteome</keyword>
<evidence type="ECO:0000313" key="3">
    <source>
        <dbReference type="Proteomes" id="UP000562464"/>
    </source>
</evidence>
<dbReference type="AlphaFoldDB" id="A0A841CAI4"/>
<sequence length="211" mass="24490">MEIVEIPQKPLHFMLERQLVLAPLDILGRARDAHIQLRDAFEPLVERKHLDYHPPGYQHIFLKNKMSNGKSYNDYLWTRGHLVGHQFSGLDNEPRNLVTQTVWCNSGSYFETDESNVDSMIFYESRLDKWINTFPELYLDYQVTPIYHGNELVPREIRLAYVAYSPKSQILPLILGSNREKLNEEGVTIVIIPNSSPNAVINYETGFAKQK</sequence>
<dbReference type="Proteomes" id="UP000562464">
    <property type="component" value="Unassembled WGS sequence"/>
</dbReference>
<accession>A0A841CAI4</accession>
<dbReference type="InterPro" id="IPR044929">
    <property type="entry name" value="DNA/RNA_non-sp_Endonuclease_sf"/>
</dbReference>
<dbReference type="Pfam" id="PF13930">
    <property type="entry name" value="Endonuclea_NS_2"/>
    <property type="match status" value="1"/>
</dbReference>
<reference evidence="2 3" key="1">
    <citation type="submission" date="2020-08" db="EMBL/GenBank/DDBJ databases">
        <title>Genomic Encyclopedia of Type Strains, Phase IV (KMG-IV): sequencing the most valuable type-strain genomes for metagenomic binning, comparative biology and taxonomic classification.</title>
        <authorList>
            <person name="Goeker M."/>
        </authorList>
    </citation>
    <scope>NUCLEOTIDE SEQUENCE [LARGE SCALE GENOMIC DNA]</scope>
    <source>
        <strain evidence="2 3">DSM 14925</strain>
    </source>
</reference>
<evidence type="ECO:0000313" key="2">
    <source>
        <dbReference type="EMBL" id="MBB5888571.1"/>
    </source>
</evidence>
<organism evidence="2 3">
    <name type="scientific">Lactovum miscens</name>
    <dbReference type="NCBI Taxonomy" id="190387"/>
    <lineage>
        <taxon>Bacteria</taxon>
        <taxon>Bacillati</taxon>
        <taxon>Bacillota</taxon>
        <taxon>Bacilli</taxon>
        <taxon>Lactobacillales</taxon>
        <taxon>Streptococcaceae</taxon>
        <taxon>Lactovum</taxon>
    </lineage>
</organism>
<dbReference type="InterPro" id="IPR044927">
    <property type="entry name" value="Endonuclea_NS_2"/>
</dbReference>
<name>A0A841CAI4_9LACT</name>